<protein>
    <recommendedName>
        <fullName evidence="4">Excreted virulence factor EspC (Type VII ESX diderm)</fullName>
    </recommendedName>
</protein>
<keyword evidence="1" id="KW-0812">Transmembrane</keyword>
<proteinExistence type="predicted"/>
<keyword evidence="1" id="KW-1133">Transmembrane helix</keyword>
<dbReference type="Proteomes" id="UP000604117">
    <property type="component" value="Unassembled WGS sequence"/>
</dbReference>
<name>A0ABQ4CKJ9_9ACTN</name>
<evidence type="ECO:0008006" key="4">
    <source>
        <dbReference type="Google" id="ProtNLM"/>
    </source>
</evidence>
<keyword evidence="1" id="KW-0472">Membrane</keyword>
<accession>A0ABQ4CKJ9</accession>
<evidence type="ECO:0000313" key="3">
    <source>
        <dbReference type="Proteomes" id="UP000604117"/>
    </source>
</evidence>
<sequence>MGTSVETQALRGAARAYQEYGRQLRSDVDAELVRCSIPSTAIPTPDCGFTATYSAAYTAADLGARACADVFTAVGDALTRVANHYEDQDAENARLFGDRPIPAPAFPTPREMSTAPSGSEIARFAAAEGGIIIALEAATVGLMVAAAAVPALFVHFAGIAALALLKDPLPYFTAAEGWGAMERHLALAGAQVLPLAERVVNEAKWEGAGADAFLNFVSNQFDPAVNQLSALVSELKNQCMTMGVVMSAADVSYLIGTAIITYGLAAAVINPEPLTRQALGWTLSTQYVLEVGALIVEVAGTAAAVALTNGGIATETAKLNGYFGTESREMTVNSAALTPQRMTEIQTWEHGGWTNAKVPDPAGRR</sequence>
<evidence type="ECO:0000256" key="1">
    <source>
        <dbReference type="SAM" id="Phobius"/>
    </source>
</evidence>
<feature type="transmembrane region" description="Helical" evidence="1">
    <location>
        <begin position="140"/>
        <end position="165"/>
    </location>
</feature>
<comment type="caution">
    <text evidence="2">The sequence shown here is derived from an EMBL/GenBank/DDBJ whole genome shotgun (WGS) entry which is preliminary data.</text>
</comment>
<keyword evidence="3" id="KW-1185">Reference proteome</keyword>
<reference evidence="2 3" key="1">
    <citation type="submission" date="2021-01" db="EMBL/GenBank/DDBJ databases">
        <title>Whole genome shotgun sequence of Asanoa siamensis NBRC 107932.</title>
        <authorList>
            <person name="Komaki H."/>
            <person name="Tamura T."/>
        </authorList>
    </citation>
    <scope>NUCLEOTIDE SEQUENCE [LARGE SCALE GENOMIC DNA]</scope>
    <source>
        <strain evidence="2 3">NBRC 107932</strain>
    </source>
</reference>
<dbReference type="RefSeq" id="WP_203711277.1">
    <property type="nucleotide sequence ID" value="NZ_BONE01000007.1"/>
</dbReference>
<gene>
    <name evidence="2" type="ORF">Asi02nite_13280</name>
</gene>
<dbReference type="EMBL" id="BONE01000007">
    <property type="protein sequence ID" value="GIF71810.1"/>
    <property type="molecule type" value="Genomic_DNA"/>
</dbReference>
<feature type="transmembrane region" description="Helical" evidence="1">
    <location>
        <begin position="251"/>
        <end position="269"/>
    </location>
</feature>
<organism evidence="2 3">
    <name type="scientific">Asanoa siamensis</name>
    <dbReference type="NCBI Taxonomy" id="926357"/>
    <lineage>
        <taxon>Bacteria</taxon>
        <taxon>Bacillati</taxon>
        <taxon>Actinomycetota</taxon>
        <taxon>Actinomycetes</taxon>
        <taxon>Micromonosporales</taxon>
        <taxon>Micromonosporaceae</taxon>
        <taxon>Asanoa</taxon>
    </lineage>
</organism>
<evidence type="ECO:0000313" key="2">
    <source>
        <dbReference type="EMBL" id="GIF71810.1"/>
    </source>
</evidence>